<dbReference type="InterPro" id="IPR006439">
    <property type="entry name" value="HAD-SF_hydro_IA"/>
</dbReference>
<name>A0A3S1K798_9BACL</name>
<dbReference type="GO" id="GO:0006281">
    <property type="term" value="P:DNA repair"/>
    <property type="evidence" value="ECO:0007669"/>
    <property type="project" value="TreeGrafter"/>
</dbReference>
<dbReference type="NCBIfam" id="TIGR01549">
    <property type="entry name" value="HAD-SF-IA-v1"/>
    <property type="match status" value="1"/>
</dbReference>
<dbReference type="AlphaFoldDB" id="A0A3S1K798"/>
<dbReference type="GO" id="GO:0005829">
    <property type="term" value="C:cytosol"/>
    <property type="evidence" value="ECO:0007669"/>
    <property type="project" value="TreeGrafter"/>
</dbReference>
<dbReference type="Proteomes" id="UP000279446">
    <property type="component" value="Unassembled WGS sequence"/>
</dbReference>
<sequence length="215" mass="24307">MYTTFIYDVDGTLINTELAILSSLQKMLKIDYDRDFGQQDLLFALGIPGTYALRQLGIHEMSIPMAEARWNYFTKDFSSSIEVFNGINDLMNIAQESEITQGIVTSRTSEEFTNDFVPFGLTSYLTHIVVADDTERHKPNPDPLLKFLEISGADPSTSIYIGDTIYDYECARDAGVDFGLALWGCKNPEQIPAKYKFETPFDVIKLLNQTQVEII</sequence>
<dbReference type="Gene3D" id="3.40.50.1000">
    <property type="entry name" value="HAD superfamily/HAD-like"/>
    <property type="match status" value="1"/>
</dbReference>
<dbReference type="InterPro" id="IPR023214">
    <property type="entry name" value="HAD_sf"/>
</dbReference>
<keyword evidence="1" id="KW-0378">Hydrolase</keyword>
<dbReference type="SUPFAM" id="SSF56784">
    <property type="entry name" value="HAD-like"/>
    <property type="match status" value="1"/>
</dbReference>
<dbReference type="EMBL" id="RZNY01000011">
    <property type="protein sequence ID" value="RUT45540.1"/>
    <property type="molecule type" value="Genomic_DNA"/>
</dbReference>
<dbReference type="RefSeq" id="WP_127192815.1">
    <property type="nucleotide sequence ID" value="NZ_RZNY01000011.1"/>
</dbReference>
<dbReference type="InterPro" id="IPR023198">
    <property type="entry name" value="PGP-like_dom2"/>
</dbReference>
<dbReference type="PANTHER" id="PTHR43434:SF26">
    <property type="entry name" value="PYROPHOSPHATASE PPAX"/>
    <property type="match status" value="1"/>
</dbReference>
<dbReference type="Pfam" id="PF13419">
    <property type="entry name" value="HAD_2"/>
    <property type="match status" value="1"/>
</dbReference>
<gene>
    <name evidence="1" type="ORF">EJP82_14710</name>
</gene>
<dbReference type="GO" id="GO:0008967">
    <property type="term" value="F:phosphoglycolate phosphatase activity"/>
    <property type="evidence" value="ECO:0007669"/>
    <property type="project" value="TreeGrafter"/>
</dbReference>
<proteinExistence type="predicted"/>
<protein>
    <submittedName>
        <fullName evidence="1">HAD family hydrolase</fullName>
    </submittedName>
</protein>
<dbReference type="PANTHER" id="PTHR43434">
    <property type="entry name" value="PHOSPHOGLYCOLATE PHOSPHATASE"/>
    <property type="match status" value="1"/>
</dbReference>
<dbReference type="Gene3D" id="1.10.150.240">
    <property type="entry name" value="Putative phosphatase, domain 2"/>
    <property type="match status" value="1"/>
</dbReference>
<reference evidence="1 2" key="1">
    <citation type="submission" date="2018-12" db="EMBL/GenBank/DDBJ databases">
        <authorList>
            <person name="Sun L."/>
            <person name="Chen Z."/>
        </authorList>
    </citation>
    <scope>NUCLEOTIDE SEQUENCE [LARGE SCALE GENOMIC DNA]</scope>
    <source>
        <strain evidence="1 2">DSM 15890</strain>
    </source>
</reference>
<dbReference type="OrthoDB" id="9807630at2"/>
<dbReference type="InterPro" id="IPR036412">
    <property type="entry name" value="HAD-like_sf"/>
</dbReference>
<evidence type="ECO:0000313" key="2">
    <source>
        <dbReference type="Proteomes" id="UP000279446"/>
    </source>
</evidence>
<dbReference type="SFLD" id="SFLDS00003">
    <property type="entry name" value="Haloacid_Dehalogenase"/>
    <property type="match status" value="1"/>
</dbReference>
<accession>A0A3S1K798</accession>
<dbReference type="InterPro" id="IPR050155">
    <property type="entry name" value="HAD-like_hydrolase_sf"/>
</dbReference>
<dbReference type="InterPro" id="IPR041492">
    <property type="entry name" value="HAD_2"/>
</dbReference>
<comment type="caution">
    <text evidence="1">The sequence shown here is derived from an EMBL/GenBank/DDBJ whole genome shotgun (WGS) entry which is preliminary data.</text>
</comment>
<dbReference type="SFLD" id="SFLDG01129">
    <property type="entry name" value="C1.5:_HAD__Beta-PGM__Phosphata"/>
    <property type="match status" value="1"/>
</dbReference>
<keyword evidence="2" id="KW-1185">Reference proteome</keyword>
<evidence type="ECO:0000313" key="1">
    <source>
        <dbReference type="EMBL" id="RUT45540.1"/>
    </source>
</evidence>
<organism evidence="1 2">
    <name type="scientific">Paenibacillus anaericanus</name>
    <dbReference type="NCBI Taxonomy" id="170367"/>
    <lineage>
        <taxon>Bacteria</taxon>
        <taxon>Bacillati</taxon>
        <taxon>Bacillota</taxon>
        <taxon>Bacilli</taxon>
        <taxon>Bacillales</taxon>
        <taxon>Paenibacillaceae</taxon>
        <taxon>Paenibacillus</taxon>
    </lineage>
</organism>